<dbReference type="SUPFAM" id="SSF52096">
    <property type="entry name" value="ClpP/crotonase"/>
    <property type="match status" value="1"/>
</dbReference>
<evidence type="ECO:0000313" key="4">
    <source>
        <dbReference type="Proteomes" id="UP000184387"/>
    </source>
</evidence>
<gene>
    <name evidence="3" type="ORF">SAMN02745194_00822</name>
</gene>
<dbReference type="GO" id="GO:0016829">
    <property type="term" value="F:lyase activity"/>
    <property type="evidence" value="ECO:0007669"/>
    <property type="project" value="UniProtKB-KW"/>
</dbReference>
<dbReference type="Gene3D" id="3.90.226.10">
    <property type="entry name" value="2-enoyl-CoA Hydratase, Chain A, domain 1"/>
    <property type="match status" value="1"/>
</dbReference>
<evidence type="ECO:0000256" key="2">
    <source>
        <dbReference type="ARBA" id="ARBA00023239"/>
    </source>
</evidence>
<organism evidence="3 4">
    <name type="scientific">Muricoccus roseus</name>
    <dbReference type="NCBI Taxonomy" id="198092"/>
    <lineage>
        <taxon>Bacteria</taxon>
        <taxon>Pseudomonadati</taxon>
        <taxon>Pseudomonadota</taxon>
        <taxon>Alphaproteobacteria</taxon>
        <taxon>Acetobacterales</taxon>
        <taxon>Roseomonadaceae</taxon>
        <taxon>Muricoccus</taxon>
    </lineage>
</organism>
<sequence>METSSAPNDQAGLVTYDLRGAVAWIGLNRPGKRNAISDALLDAIGAAFRRAQAEARAVVLHGHGPCFSAGLDLGEHRARSAEEVFHHSRGWHATFAAIRRGRVPVIAALHGATVGGGLELAAACHLRVADESTFFALPEGQRGIYVGGGASVHVARLLGASRMADMMLTGRVLDAGAAERAGLVNYLVPPGEAPARAGALAEKVAGMAPLTVLGVLHALPRIQDMSEEDGLFVESLVAALAQTGPEAAARLADFMEKRGTKVAGPGN</sequence>
<keyword evidence="4" id="KW-1185">Reference proteome</keyword>
<keyword evidence="2" id="KW-0456">Lyase</keyword>
<dbReference type="STRING" id="198092.SAMN02745194_00822"/>
<dbReference type="NCBIfam" id="NF006013">
    <property type="entry name" value="PRK08150.1"/>
    <property type="match status" value="1"/>
</dbReference>
<dbReference type="InterPro" id="IPR029045">
    <property type="entry name" value="ClpP/crotonase-like_dom_sf"/>
</dbReference>
<comment type="similarity">
    <text evidence="1">Belongs to the enoyl-CoA hydratase/isomerase family.</text>
</comment>
<dbReference type="AlphaFoldDB" id="A0A1M6D579"/>
<dbReference type="Pfam" id="PF00378">
    <property type="entry name" value="ECH_1"/>
    <property type="match status" value="1"/>
</dbReference>
<protein>
    <submittedName>
        <fullName evidence="3">Vanillin synthase /trans-feruloyl-CoA hydratase</fullName>
    </submittedName>
</protein>
<dbReference type="EMBL" id="FQZF01000004">
    <property type="protein sequence ID" value="SHI68370.1"/>
    <property type="molecule type" value="Genomic_DNA"/>
</dbReference>
<name>A0A1M6D579_9PROT</name>
<dbReference type="RefSeq" id="WP_073131750.1">
    <property type="nucleotide sequence ID" value="NZ_FQZF01000004.1"/>
</dbReference>
<dbReference type="PANTHER" id="PTHR11941:SF54">
    <property type="entry name" value="ENOYL-COA HYDRATASE, MITOCHONDRIAL"/>
    <property type="match status" value="1"/>
</dbReference>
<dbReference type="InterPro" id="IPR001753">
    <property type="entry name" value="Enoyl-CoA_hydra/iso"/>
</dbReference>
<dbReference type="CDD" id="cd06558">
    <property type="entry name" value="crotonase-like"/>
    <property type="match status" value="1"/>
</dbReference>
<dbReference type="GO" id="GO:0006635">
    <property type="term" value="P:fatty acid beta-oxidation"/>
    <property type="evidence" value="ECO:0007669"/>
    <property type="project" value="TreeGrafter"/>
</dbReference>
<dbReference type="Proteomes" id="UP000184387">
    <property type="component" value="Unassembled WGS sequence"/>
</dbReference>
<dbReference type="Gene3D" id="1.10.12.10">
    <property type="entry name" value="Lyase 2-enoyl-coa Hydratase, Chain A, domain 2"/>
    <property type="match status" value="1"/>
</dbReference>
<reference evidence="3 4" key="1">
    <citation type="submission" date="2016-11" db="EMBL/GenBank/DDBJ databases">
        <authorList>
            <person name="Jaros S."/>
            <person name="Januszkiewicz K."/>
            <person name="Wedrychowicz H."/>
        </authorList>
    </citation>
    <scope>NUCLEOTIDE SEQUENCE [LARGE SCALE GENOMIC DNA]</scope>
    <source>
        <strain evidence="3 4">DSM 14916</strain>
    </source>
</reference>
<evidence type="ECO:0000313" key="3">
    <source>
        <dbReference type="EMBL" id="SHI68370.1"/>
    </source>
</evidence>
<accession>A0A1M6D579</accession>
<dbReference type="PANTHER" id="PTHR11941">
    <property type="entry name" value="ENOYL-COA HYDRATASE-RELATED"/>
    <property type="match status" value="1"/>
</dbReference>
<dbReference type="InterPro" id="IPR014748">
    <property type="entry name" value="Enoyl-CoA_hydra_C"/>
</dbReference>
<dbReference type="OrthoDB" id="5730382at2"/>
<evidence type="ECO:0000256" key="1">
    <source>
        <dbReference type="ARBA" id="ARBA00005254"/>
    </source>
</evidence>
<proteinExistence type="inferred from homology"/>